<dbReference type="AlphaFoldDB" id="A0AAU7EZF4"/>
<accession>A0AAU7EZF4</accession>
<name>A0AAU7EZF4_9PSED</name>
<dbReference type="GO" id="GO:0003677">
    <property type="term" value="F:DNA binding"/>
    <property type="evidence" value="ECO:0007669"/>
    <property type="project" value="UniProtKB-KW"/>
</dbReference>
<evidence type="ECO:0000313" key="1">
    <source>
        <dbReference type="EMBL" id="XBL96785.1"/>
    </source>
</evidence>
<proteinExistence type="predicted"/>
<dbReference type="Pfam" id="PF10122">
    <property type="entry name" value="Zn_ribbon_Com"/>
    <property type="match status" value="1"/>
</dbReference>
<reference evidence="1" key="1">
    <citation type="submission" date="2024-05" db="EMBL/GenBank/DDBJ databases">
        <title>Draft genome sequence of Pseudomonas iranensis M7D1.</title>
        <authorList>
            <person name="Miller S.L."/>
            <person name="Nsubuga A."/>
            <person name="Lu N."/>
            <person name="King J."/>
            <person name="Shears P."/>
            <person name="Lawson P.A."/>
        </authorList>
    </citation>
    <scope>NUCLEOTIDE SEQUENCE</scope>
    <source>
        <strain evidence="1">M7D1</strain>
    </source>
</reference>
<sequence>MLSEFRCGQCNRLLARVNTVFQVQIKCPRCRTLNYAKAERPGTPPVSELTASDCKQ</sequence>
<organism evidence="1">
    <name type="scientific">Pseudomonas iranensis</name>
    <dbReference type="NCBI Taxonomy" id="2745503"/>
    <lineage>
        <taxon>Bacteria</taxon>
        <taxon>Pseudomonadati</taxon>
        <taxon>Pseudomonadota</taxon>
        <taxon>Gammaproteobacteria</taxon>
        <taxon>Pseudomonadales</taxon>
        <taxon>Pseudomonadaceae</taxon>
        <taxon>Pseudomonas</taxon>
    </lineage>
</organism>
<protein>
    <submittedName>
        <fullName evidence="1">Com family DNA-binding transcriptional regulator</fullName>
    </submittedName>
</protein>
<dbReference type="EMBL" id="CP157354">
    <property type="protein sequence ID" value="XBL96785.1"/>
    <property type="molecule type" value="Genomic_DNA"/>
</dbReference>
<keyword evidence="1" id="KW-0238">DNA-binding</keyword>
<gene>
    <name evidence="1" type="ORF">ABHN08_02125</name>
</gene>
<dbReference type="InterPro" id="IPR019294">
    <property type="entry name" value="Translation_reg_Com"/>
</dbReference>